<dbReference type="InterPro" id="IPR003812">
    <property type="entry name" value="Fido"/>
</dbReference>
<dbReference type="Proteomes" id="UP000216035">
    <property type="component" value="Unassembled WGS sequence"/>
</dbReference>
<reference evidence="2 3" key="1">
    <citation type="submission" date="2017-07" db="EMBL/GenBank/DDBJ databases">
        <title>Flavobacterium cyanobacteriorum sp. nov., isolated from cyanobacterial aggregates in a eutrophic lake.</title>
        <authorList>
            <person name="Cai H."/>
        </authorList>
    </citation>
    <scope>NUCLEOTIDE SEQUENCE [LARGE SCALE GENOMIC DNA]</scope>
    <source>
        <strain evidence="2 3">TH167</strain>
    </source>
</reference>
<dbReference type="Gene3D" id="1.10.1790.50">
    <property type="match status" value="1"/>
</dbReference>
<proteinExistence type="predicted"/>
<dbReference type="RefSeq" id="WP_094486878.1">
    <property type="nucleotide sequence ID" value="NZ_NOXX01000209.1"/>
</dbReference>
<sequence length="67" mass="7843">MINHPFLDGNKGTAYVLMRLILLDYGLDFLTNQDDKYKMVISASIGEMKFEAIKNWIQARLKNKYDE</sequence>
<protein>
    <recommendedName>
        <fullName evidence="1">Fido domain-containing protein</fullName>
    </recommendedName>
</protein>
<name>A0A255ZNG5_9FLAO</name>
<dbReference type="OrthoDB" id="9814400at2"/>
<feature type="domain" description="Fido" evidence="1">
    <location>
        <begin position="1"/>
        <end position="59"/>
    </location>
</feature>
<dbReference type="InterPro" id="IPR036597">
    <property type="entry name" value="Fido-like_dom_sf"/>
</dbReference>
<evidence type="ECO:0000313" key="2">
    <source>
        <dbReference type="EMBL" id="OYQ42939.1"/>
    </source>
</evidence>
<accession>A0A255ZNG5</accession>
<comment type="caution">
    <text evidence="2">The sequence shown here is derived from an EMBL/GenBank/DDBJ whole genome shotgun (WGS) entry which is preliminary data.</text>
</comment>
<gene>
    <name evidence="2" type="ORF">CHX27_11240</name>
</gene>
<dbReference type="SUPFAM" id="SSF140931">
    <property type="entry name" value="Fic-like"/>
    <property type="match status" value="1"/>
</dbReference>
<keyword evidence="3" id="KW-1185">Reference proteome</keyword>
<dbReference type="EMBL" id="NOXX01000209">
    <property type="protein sequence ID" value="OYQ42939.1"/>
    <property type="molecule type" value="Genomic_DNA"/>
</dbReference>
<organism evidence="2 3">
    <name type="scientific">Flavobacterium aurantiibacter</name>
    <dbReference type="NCBI Taxonomy" id="2023067"/>
    <lineage>
        <taxon>Bacteria</taxon>
        <taxon>Pseudomonadati</taxon>
        <taxon>Bacteroidota</taxon>
        <taxon>Flavobacteriia</taxon>
        <taxon>Flavobacteriales</taxon>
        <taxon>Flavobacteriaceae</taxon>
        <taxon>Flavobacterium</taxon>
    </lineage>
</organism>
<dbReference type="PROSITE" id="PS51459">
    <property type="entry name" value="FIDO"/>
    <property type="match status" value="1"/>
</dbReference>
<evidence type="ECO:0000259" key="1">
    <source>
        <dbReference type="PROSITE" id="PS51459"/>
    </source>
</evidence>
<evidence type="ECO:0000313" key="3">
    <source>
        <dbReference type="Proteomes" id="UP000216035"/>
    </source>
</evidence>
<dbReference type="AlphaFoldDB" id="A0A255ZNG5"/>